<comment type="caution">
    <text evidence="2">The sequence shown here is derived from an EMBL/GenBank/DDBJ whole genome shotgun (WGS) entry which is preliminary data.</text>
</comment>
<reference evidence="2 3" key="1">
    <citation type="submission" date="2019-09" db="EMBL/GenBank/DDBJ databases">
        <title>Genomes of family Cryomorphaceae.</title>
        <authorList>
            <person name="Bowman J.P."/>
        </authorList>
    </citation>
    <scope>NUCLEOTIDE SEQUENCE [LARGE SCALE GENOMIC DNA]</scope>
    <source>
        <strain evidence="2 3">LMG 25704</strain>
    </source>
</reference>
<dbReference type="Proteomes" id="UP000468650">
    <property type="component" value="Unassembled WGS sequence"/>
</dbReference>
<proteinExistence type="predicted"/>
<organism evidence="2 3">
    <name type="scientific">Phaeocystidibacter luteus</name>
    <dbReference type="NCBI Taxonomy" id="911197"/>
    <lineage>
        <taxon>Bacteria</taxon>
        <taxon>Pseudomonadati</taxon>
        <taxon>Bacteroidota</taxon>
        <taxon>Flavobacteriia</taxon>
        <taxon>Flavobacteriales</taxon>
        <taxon>Phaeocystidibacteraceae</taxon>
        <taxon>Phaeocystidibacter</taxon>
    </lineage>
</organism>
<keyword evidence="1" id="KW-0732">Signal</keyword>
<feature type="signal peptide" evidence="1">
    <location>
        <begin position="1"/>
        <end position="20"/>
    </location>
</feature>
<evidence type="ECO:0000313" key="3">
    <source>
        <dbReference type="Proteomes" id="UP000468650"/>
    </source>
</evidence>
<gene>
    <name evidence="2" type="ORF">F8C67_03510</name>
</gene>
<sequence>MKFYSKLLAIAAVSVMVACGASTKFVGAWSAQEPSANLPYKKVYIIGLSENIQARTAFENAVAEKLAKAGVAVEMSTTHYPPTYRADTDQKREEVLVKIRELGCDAIMTMALKDVMSESRYVPGTRSYPAVGIGYYGGWGTYVGYTYGAVYEPGYYTEDQTYFLETNVFDANDESLQWSAQSKTYNPSSMNSFSEDFSNALTYELTKNKIVASK</sequence>
<dbReference type="PROSITE" id="PS51257">
    <property type="entry name" value="PROKAR_LIPOPROTEIN"/>
    <property type="match status" value="1"/>
</dbReference>
<dbReference type="OrthoDB" id="5432319at2"/>
<dbReference type="AlphaFoldDB" id="A0A6N6RMN2"/>
<feature type="chain" id="PRO_5026672725" description="DUF4136 domain-containing protein" evidence="1">
    <location>
        <begin position="21"/>
        <end position="214"/>
    </location>
</feature>
<accession>A0A6N6RMN2</accession>
<name>A0A6N6RMN2_9FLAO</name>
<evidence type="ECO:0000313" key="2">
    <source>
        <dbReference type="EMBL" id="KAB2814829.1"/>
    </source>
</evidence>
<dbReference type="EMBL" id="WBVO01000001">
    <property type="protein sequence ID" value="KAB2814829.1"/>
    <property type="molecule type" value="Genomic_DNA"/>
</dbReference>
<evidence type="ECO:0000256" key="1">
    <source>
        <dbReference type="SAM" id="SignalP"/>
    </source>
</evidence>
<keyword evidence="3" id="KW-1185">Reference proteome</keyword>
<evidence type="ECO:0008006" key="4">
    <source>
        <dbReference type="Google" id="ProtNLM"/>
    </source>
</evidence>
<protein>
    <recommendedName>
        <fullName evidence="4">DUF4136 domain-containing protein</fullName>
    </recommendedName>
</protein>
<dbReference type="RefSeq" id="WP_151666407.1">
    <property type="nucleotide sequence ID" value="NZ_WBVO01000001.1"/>
</dbReference>